<dbReference type="Pfam" id="PF10035">
    <property type="entry name" value="DUF2179"/>
    <property type="match status" value="1"/>
</dbReference>
<keyword evidence="3 6" id="KW-0812">Transmembrane</keyword>
<gene>
    <name evidence="8" type="ORF">CHLFYP18_00682</name>
</gene>
<protein>
    <recommendedName>
        <fullName evidence="7">DUF2179 domain-containing protein</fullName>
    </recommendedName>
</protein>
<feature type="transmembrane region" description="Helical" evidence="6">
    <location>
        <begin position="154"/>
        <end position="172"/>
    </location>
</feature>
<dbReference type="Gene3D" id="3.30.70.120">
    <property type="match status" value="1"/>
</dbReference>
<dbReference type="Pfam" id="PF02588">
    <property type="entry name" value="YitT_membrane"/>
    <property type="match status" value="1"/>
</dbReference>
<keyword evidence="4 6" id="KW-1133">Transmembrane helix</keyword>
<dbReference type="InterPro" id="IPR015867">
    <property type="entry name" value="N-reg_PII/ATP_PRibTrfase_C"/>
</dbReference>
<reference evidence="8" key="1">
    <citation type="submission" date="2019-11" db="EMBL/GenBank/DDBJ databases">
        <authorList>
            <person name="Feng L."/>
        </authorList>
    </citation>
    <scope>NUCLEOTIDE SEQUENCE</scope>
    <source>
        <strain evidence="8">ChathewayiLFYP18</strain>
    </source>
</reference>
<evidence type="ECO:0000259" key="7">
    <source>
        <dbReference type="Pfam" id="PF10035"/>
    </source>
</evidence>
<dbReference type="PANTHER" id="PTHR33545:SF5">
    <property type="entry name" value="UPF0750 MEMBRANE PROTEIN YITT"/>
    <property type="match status" value="1"/>
</dbReference>
<dbReference type="InterPro" id="IPR051461">
    <property type="entry name" value="UPF0750_membrane"/>
</dbReference>
<evidence type="ECO:0000256" key="4">
    <source>
        <dbReference type="ARBA" id="ARBA00022989"/>
    </source>
</evidence>
<organism evidence="8">
    <name type="scientific">Hungatella hathewayi</name>
    <dbReference type="NCBI Taxonomy" id="154046"/>
    <lineage>
        <taxon>Bacteria</taxon>
        <taxon>Bacillati</taxon>
        <taxon>Bacillota</taxon>
        <taxon>Clostridia</taxon>
        <taxon>Lachnospirales</taxon>
        <taxon>Lachnospiraceae</taxon>
        <taxon>Hungatella</taxon>
    </lineage>
</organism>
<dbReference type="PANTHER" id="PTHR33545">
    <property type="entry name" value="UPF0750 MEMBRANE PROTEIN YITT-RELATED"/>
    <property type="match status" value="1"/>
</dbReference>
<evidence type="ECO:0000256" key="3">
    <source>
        <dbReference type="ARBA" id="ARBA00022692"/>
    </source>
</evidence>
<dbReference type="InterPro" id="IPR019264">
    <property type="entry name" value="DUF2179"/>
</dbReference>
<evidence type="ECO:0000256" key="2">
    <source>
        <dbReference type="ARBA" id="ARBA00022475"/>
    </source>
</evidence>
<keyword evidence="5 6" id="KW-0472">Membrane</keyword>
<comment type="subcellular location">
    <subcellularLocation>
        <location evidence="1">Cell membrane</location>
        <topology evidence="1">Multi-pass membrane protein</topology>
    </subcellularLocation>
</comment>
<accession>A0A6N3E515</accession>
<feature type="transmembrane region" description="Helical" evidence="6">
    <location>
        <begin position="196"/>
        <end position="215"/>
    </location>
</feature>
<feature type="domain" description="DUF2179" evidence="7">
    <location>
        <begin position="268"/>
        <end position="319"/>
    </location>
</feature>
<name>A0A6N3E515_9FIRM</name>
<dbReference type="GO" id="GO:0005886">
    <property type="term" value="C:plasma membrane"/>
    <property type="evidence" value="ECO:0007669"/>
    <property type="project" value="UniProtKB-SubCell"/>
</dbReference>
<keyword evidence="2" id="KW-1003">Cell membrane</keyword>
<evidence type="ECO:0000256" key="6">
    <source>
        <dbReference type="SAM" id="Phobius"/>
    </source>
</evidence>
<sequence>MPPVFIISLHFALARTVSLCYNTRQNSSRPMTRRGEYHLFYWRFHMKKWEAIREFLIITFATVIVAAAVFFFLIPSHVSVGSISGLAIVLGNFIPLKISAITLVLNIFLLILGFLFIGREFGAKTVYTSLLLPVMLGVFELLFPNNQSITNDAFLDMLCYIFVVSIGLAMLFNRNASSGGLDIVAKFLNKYFHMDLGKAMSLAGMCVALSSALVYDKKIVVLSVLGTYLNGIALDHFIFGFNLKKRVCIISKREEEIRDFILHHLHSGATIYEAIGAYDNQPKKEIITIVDKNEYAMLMSYIMKTDKNAFVTVYTVNEIIYRPKR</sequence>
<dbReference type="EMBL" id="CACRUH010000039">
    <property type="protein sequence ID" value="VYU34828.1"/>
    <property type="molecule type" value="Genomic_DNA"/>
</dbReference>
<feature type="transmembrane region" description="Helical" evidence="6">
    <location>
        <begin position="94"/>
        <end position="118"/>
    </location>
</feature>
<feature type="transmembrane region" description="Helical" evidence="6">
    <location>
        <begin position="6"/>
        <end position="24"/>
    </location>
</feature>
<dbReference type="InterPro" id="IPR003740">
    <property type="entry name" value="YitT"/>
</dbReference>
<evidence type="ECO:0000256" key="5">
    <source>
        <dbReference type="ARBA" id="ARBA00023136"/>
    </source>
</evidence>
<proteinExistence type="predicted"/>
<dbReference type="AlphaFoldDB" id="A0A6N3E515"/>
<feature type="transmembrane region" description="Helical" evidence="6">
    <location>
        <begin position="221"/>
        <end position="243"/>
    </location>
</feature>
<evidence type="ECO:0000313" key="8">
    <source>
        <dbReference type="EMBL" id="VYU34828.1"/>
    </source>
</evidence>
<evidence type="ECO:0000256" key="1">
    <source>
        <dbReference type="ARBA" id="ARBA00004651"/>
    </source>
</evidence>
<dbReference type="PIRSF" id="PIRSF006483">
    <property type="entry name" value="Membrane_protein_YitT"/>
    <property type="match status" value="1"/>
</dbReference>
<feature type="transmembrane region" description="Helical" evidence="6">
    <location>
        <begin position="55"/>
        <end position="74"/>
    </location>
</feature>
<dbReference type="CDD" id="cd16380">
    <property type="entry name" value="YitT_C"/>
    <property type="match status" value="1"/>
</dbReference>
<feature type="transmembrane region" description="Helical" evidence="6">
    <location>
        <begin position="125"/>
        <end position="142"/>
    </location>
</feature>